<dbReference type="InterPro" id="IPR008965">
    <property type="entry name" value="CBM2/CBM3_carb-bd_dom_sf"/>
</dbReference>
<dbReference type="Proteomes" id="UP000663722">
    <property type="component" value="Chromosome"/>
</dbReference>
<sequence length="202" mass="21243">MKKQGKKILICLTATLTAVFFIAQVWAANLSFDPSDMVIRVGGMTDVDIIVSGLENDDLGTFDFNVNYDDTVLDFTGYTLGSGLGIVSSDGSGDAEDWSEGDLGGGRIHLSELSILDDLSSQPDAFTLATLSFTGSGFGISDLSFSESDPNLPILSDLWADPLSSALESGSVSVNAVPIPGALWLLGCGLISLAGIRRRVKE</sequence>
<dbReference type="RefSeq" id="WP_207683049.1">
    <property type="nucleotide sequence ID" value="NZ_CP061800.1"/>
</dbReference>
<evidence type="ECO:0000256" key="1">
    <source>
        <dbReference type="SAM" id="Phobius"/>
    </source>
</evidence>
<dbReference type="GO" id="GO:0030246">
    <property type="term" value="F:carbohydrate binding"/>
    <property type="evidence" value="ECO:0007669"/>
    <property type="project" value="InterPro"/>
</dbReference>
<feature type="signal peptide" evidence="2">
    <location>
        <begin position="1"/>
        <end position="27"/>
    </location>
</feature>
<reference evidence="3" key="1">
    <citation type="journal article" date="2021" name="Microb. Physiol.">
        <title>Proteogenomic Insights into the Physiology of Marine, Sulfate-Reducing, Filamentous Desulfonema limicola and Desulfonema magnum.</title>
        <authorList>
            <person name="Schnaars V."/>
            <person name="Wohlbrand L."/>
            <person name="Scheve S."/>
            <person name="Hinrichs C."/>
            <person name="Reinhardt R."/>
            <person name="Rabus R."/>
        </authorList>
    </citation>
    <scope>NUCLEOTIDE SEQUENCE</scope>
    <source>
        <strain evidence="3">4be13</strain>
    </source>
</reference>
<evidence type="ECO:0000313" key="3">
    <source>
        <dbReference type="EMBL" id="QTA88167.1"/>
    </source>
</evidence>
<dbReference type="EMBL" id="CP061800">
    <property type="protein sequence ID" value="QTA88167.1"/>
    <property type="molecule type" value="Genomic_DNA"/>
</dbReference>
<keyword evidence="1" id="KW-0812">Transmembrane</keyword>
<keyword evidence="1" id="KW-1133">Transmembrane helix</keyword>
<dbReference type="KEGG" id="dmm:dnm_042070"/>
<keyword evidence="2" id="KW-0732">Signal</keyword>
<evidence type="ECO:0000313" key="4">
    <source>
        <dbReference type="Proteomes" id="UP000663722"/>
    </source>
</evidence>
<proteinExistence type="predicted"/>
<dbReference type="CDD" id="cd08547">
    <property type="entry name" value="Type_II_cohesin"/>
    <property type="match status" value="1"/>
</dbReference>
<organism evidence="3 4">
    <name type="scientific">Desulfonema magnum</name>
    <dbReference type="NCBI Taxonomy" id="45655"/>
    <lineage>
        <taxon>Bacteria</taxon>
        <taxon>Pseudomonadati</taxon>
        <taxon>Thermodesulfobacteriota</taxon>
        <taxon>Desulfobacteria</taxon>
        <taxon>Desulfobacterales</taxon>
        <taxon>Desulfococcaceae</taxon>
        <taxon>Desulfonema</taxon>
    </lineage>
</organism>
<protein>
    <submittedName>
        <fullName evidence="3">Carbohydrate-binding domain-containing protein</fullName>
    </submittedName>
</protein>
<feature type="transmembrane region" description="Helical" evidence="1">
    <location>
        <begin position="177"/>
        <end position="196"/>
    </location>
</feature>
<accession>A0A975GNV5</accession>
<feature type="chain" id="PRO_5037653670" evidence="2">
    <location>
        <begin position="28"/>
        <end position="202"/>
    </location>
</feature>
<name>A0A975GNV5_9BACT</name>
<dbReference type="AlphaFoldDB" id="A0A975GNV5"/>
<dbReference type="SUPFAM" id="SSF49384">
    <property type="entry name" value="Carbohydrate-binding domain"/>
    <property type="match status" value="1"/>
</dbReference>
<keyword evidence="4" id="KW-1185">Reference proteome</keyword>
<dbReference type="Gene3D" id="2.60.40.680">
    <property type="match status" value="1"/>
</dbReference>
<evidence type="ECO:0000256" key="2">
    <source>
        <dbReference type="SAM" id="SignalP"/>
    </source>
</evidence>
<gene>
    <name evidence="3" type="ORF">dnm_042070</name>
</gene>
<keyword evidence="1" id="KW-0472">Membrane</keyword>